<dbReference type="InterPro" id="IPR002145">
    <property type="entry name" value="CopG"/>
</dbReference>
<gene>
    <name evidence="2" type="ORF">JQS43_14255</name>
</gene>
<dbReference type="GO" id="GO:0006355">
    <property type="term" value="P:regulation of DNA-templated transcription"/>
    <property type="evidence" value="ECO:0007669"/>
    <property type="project" value="InterPro"/>
</dbReference>
<evidence type="ECO:0000313" key="3">
    <source>
        <dbReference type="Proteomes" id="UP000662857"/>
    </source>
</evidence>
<dbReference type="InterPro" id="IPR013321">
    <property type="entry name" value="Arc_rbn_hlx_hlx"/>
</dbReference>
<dbReference type="RefSeq" id="WP_239674887.1">
    <property type="nucleotide sequence ID" value="NZ_CP070499.1"/>
</dbReference>
<evidence type="ECO:0000259" key="1">
    <source>
        <dbReference type="Pfam" id="PF01402"/>
    </source>
</evidence>
<dbReference type="Gene3D" id="1.10.1220.10">
    <property type="entry name" value="Met repressor-like"/>
    <property type="match status" value="1"/>
</dbReference>
<dbReference type="CDD" id="cd21631">
    <property type="entry name" value="RHH_CopG_NikR-like"/>
    <property type="match status" value="1"/>
</dbReference>
<organism evidence="2 3">
    <name type="scientific">Natronosporangium hydrolyticum</name>
    <dbReference type="NCBI Taxonomy" id="2811111"/>
    <lineage>
        <taxon>Bacteria</taxon>
        <taxon>Bacillati</taxon>
        <taxon>Actinomycetota</taxon>
        <taxon>Actinomycetes</taxon>
        <taxon>Micromonosporales</taxon>
        <taxon>Micromonosporaceae</taxon>
        <taxon>Natronosporangium</taxon>
    </lineage>
</organism>
<dbReference type="Proteomes" id="UP000662857">
    <property type="component" value="Chromosome"/>
</dbReference>
<feature type="domain" description="Ribbon-helix-helix protein CopG" evidence="1">
    <location>
        <begin position="3"/>
        <end position="39"/>
    </location>
</feature>
<keyword evidence="3" id="KW-1185">Reference proteome</keyword>
<reference evidence="2" key="1">
    <citation type="submission" date="2021-02" db="EMBL/GenBank/DDBJ databases">
        <title>Natrosporangium hydrolyticum gen. nov., sp. nov, a haloalkaliphilic actinobacterium from a soda solonchak soil.</title>
        <authorList>
            <person name="Sorokin D.Y."/>
            <person name="Khijniak T.V."/>
            <person name="Zakharycheva A.P."/>
            <person name="Boueva O.V."/>
            <person name="Ariskina E.V."/>
            <person name="Hahnke R.L."/>
            <person name="Bunk B."/>
            <person name="Sproer C."/>
            <person name="Schumann P."/>
            <person name="Evtushenko L.I."/>
            <person name="Kublanov I.V."/>
        </authorList>
    </citation>
    <scope>NUCLEOTIDE SEQUENCE</scope>
    <source>
        <strain evidence="2">DSM 106523</strain>
    </source>
</reference>
<dbReference type="AlphaFoldDB" id="A0A895Y993"/>
<name>A0A895Y993_9ACTN</name>
<dbReference type="EMBL" id="CP070499">
    <property type="protein sequence ID" value="QSB12842.1"/>
    <property type="molecule type" value="Genomic_DNA"/>
</dbReference>
<sequence length="85" mass="9352">MTRTNIYLEERQTAILDRIAGEEGVSRAEVIRRLIDRALAGRDDDLTADLAAIDESFGALGELDVPARGASDREAHLSRMWQVAA</sequence>
<accession>A0A895Y993</accession>
<proteinExistence type="predicted"/>
<dbReference type="Pfam" id="PF01402">
    <property type="entry name" value="RHH_1"/>
    <property type="match status" value="1"/>
</dbReference>
<dbReference type="KEGG" id="nhy:JQS43_14255"/>
<evidence type="ECO:0000313" key="2">
    <source>
        <dbReference type="EMBL" id="QSB12842.1"/>
    </source>
</evidence>
<protein>
    <submittedName>
        <fullName evidence="2">Ribbon-helix-helix protein, CopG family</fullName>
    </submittedName>
</protein>